<keyword evidence="2" id="KW-0378">Hydrolase</keyword>
<evidence type="ECO:0000313" key="3">
    <source>
        <dbReference type="Proteomes" id="UP000267081"/>
    </source>
</evidence>
<dbReference type="SUPFAM" id="SSF53474">
    <property type="entry name" value="alpha/beta-Hydrolases"/>
    <property type="match status" value="1"/>
</dbReference>
<protein>
    <submittedName>
        <fullName evidence="2">Alpha/beta hydrolase</fullName>
    </submittedName>
</protein>
<dbReference type="EMBL" id="RSEC01000024">
    <property type="protein sequence ID" value="RSD22851.1"/>
    <property type="molecule type" value="Genomic_DNA"/>
</dbReference>
<feature type="domain" description="AB hydrolase-1" evidence="1">
    <location>
        <begin position="20"/>
        <end position="254"/>
    </location>
</feature>
<dbReference type="OrthoDB" id="334507at2"/>
<keyword evidence="3" id="KW-1185">Reference proteome</keyword>
<dbReference type="GO" id="GO:0016787">
    <property type="term" value="F:hydrolase activity"/>
    <property type="evidence" value="ECO:0007669"/>
    <property type="project" value="UniProtKB-KW"/>
</dbReference>
<dbReference type="Gene3D" id="3.40.50.1820">
    <property type="entry name" value="alpha/beta hydrolase"/>
    <property type="match status" value="1"/>
</dbReference>
<dbReference type="InterPro" id="IPR050266">
    <property type="entry name" value="AB_hydrolase_sf"/>
</dbReference>
<dbReference type="PANTHER" id="PTHR43798">
    <property type="entry name" value="MONOACYLGLYCEROL LIPASE"/>
    <property type="match status" value="1"/>
</dbReference>
<comment type="caution">
    <text evidence="2">The sequence shown here is derived from an EMBL/GenBank/DDBJ whole genome shotgun (WGS) entry which is preliminary data.</text>
</comment>
<dbReference type="PRINTS" id="PR00111">
    <property type="entry name" value="ABHYDROLASE"/>
</dbReference>
<dbReference type="Proteomes" id="UP000267081">
    <property type="component" value="Unassembled WGS sequence"/>
</dbReference>
<evidence type="ECO:0000259" key="1">
    <source>
        <dbReference type="Pfam" id="PF00561"/>
    </source>
</evidence>
<name>A0A3R9FSA5_9PSEU</name>
<sequence length="278" mass="30646">METFDWEGRRIAWERAGSGPPVVFCHGTPWSSWLWRPFADALSGDFTVYLWDMPGYGRSSKDAGHEVGFDVQADAFRALLAHWELDRPHVVAHDYGGVVSLRVHLVHGVPYASLLLVDAVAIPPSGSPFFRLVKEHPEVLARVPPYIHEALVRAYVANASHRELRAADVDELAAPWLGDEGQPALYRQIAAYDESYLAEIEGLLDRADLPVHVLWGTEDTWIPIAIGERLAAGIPGAKFTPIRDAGHLVQLDAPVALATELRSWLTSVSAGLPGRVER</sequence>
<dbReference type="InterPro" id="IPR000073">
    <property type="entry name" value="AB_hydrolase_1"/>
</dbReference>
<dbReference type="AlphaFoldDB" id="A0A3R9FSA5"/>
<dbReference type="InterPro" id="IPR029058">
    <property type="entry name" value="AB_hydrolase_fold"/>
</dbReference>
<organism evidence="2 3">
    <name type="scientific">Amycolatopsis eburnea</name>
    <dbReference type="NCBI Taxonomy" id="2267691"/>
    <lineage>
        <taxon>Bacteria</taxon>
        <taxon>Bacillati</taxon>
        <taxon>Actinomycetota</taxon>
        <taxon>Actinomycetes</taxon>
        <taxon>Pseudonocardiales</taxon>
        <taxon>Pseudonocardiaceae</taxon>
        <taxon>Amycolatopsis</taxon>
    </lineage>
</organism>
<dbReference type="RefSeq" id="WP_125306797.1">
    <property type="nucleotide sequence ID" value="NZ_RSEC01000024.1"/>
</dbReference>
<reference evidence="2 3" key="1">
    <citation type="submission" date="2018-12" db="EMBL/GenBank/DDBJ databases">
        <title>Amycolatopsis eburnea sp. nov. actinomycete associate with arbuscular mycorrhiza fungal spore.</title>
        <authorList>
            <person name="Lumyong S."/>
            <person name="Chaiya L."/>
        </authorList>
    </citation>
    <scope>NUCLEOTIDE SEQUENCE [LARGE SCALE GENOMIC DNA]</scope>
    <source>
        <strain evidence="2 3">GLM-1</strain>
    </source>
</reference>
<accession>A0A3R9FSA5</accession>
<evidence type="ECO:0000313" key="2">
    <source>
        <dbReference type="EMBL" id="RSD22851.1"/>
    </source>
</evidence>
<dbReference type="Pfam" id="PF00561">
    <property type="entry name" value="Abhydrolase_1"/>
    <property type="match status" value="1"/>
</dbReference>
<proteinExistence type="predicted"/>
<gene>
    <name evidence="2" type="ORF">EIY87_06765</name>
</gene>